<reference evidence="2" key="1">
    <citation type="submission" date="2023-03" db="EMBL/GenBank/DDBJ databases">
        <title>Massive genome expansion in bonnet fungi (Mycena s.s.) driven by repeated elements and novel gene families across ecological guilds.</title>
        <authorList>
            <consortium name="Lawrence Berkeley National Laboratory"/>
            <person name="Harder C.B."/>
            <person name="Miyauchi S."/>
            <person name="Viragh M."/>
            <person name="Kuo A."/>
            <person name="Thoen E."/>
            <person name="Andreopoulos B."/>
            <person name="Lu D."/>
            <person name="Skrede I."/>
            <person name="Drula E."/>
            <person name="Henrissat B."/>
            <person name="Morin E."/>
            <person name="Kohler A."/>
            <person name="Barry K."/>
            <person name="LaButti K."/>
            <person name="Morin E."/>
            <person name="Salamov A."/>
            <person name="Lipzen A."/>
            <person name="Mereny Z."/>
            <person name="Hegedus B."/>
            <person name="Baldrian P."/>
            <person name="Stursova M."/>
            <person name="Weitz H."/>
            <person name="Taylor A."/>
            <person name="Grigoriev I.V."/>
            <person name="Nagy L.G."/>
            <person name="Martin F."/>
            <person name="Kauserud H."/>
        </authorList>
    </citation>
    <scope>NUCLEOTIDE SEQUENCE</scope>
    <source>
        <strain evidence="2">CBHHK188m</strain>
    </source>
</reference>
<keyword evidence="3" id="KW-1185">Reference proteome</keyword>
<comment type="caution">
    <text evidence="2">The sequence shown here is derived from an EMBL/GenBank/DDBJ whole genome shotgun (WGS) entry which is preliminary data.</text>
</comment>
<dbReference type="CDD" id="cd04301">
    <property type="entry name" value="NAT_SF"/>
    <property type="match status" value="1"/>
</dbReference>
<dbReference type="Proteomes" id="UP001215280">
    <property type="component" value="Unassembled WGS sequence"/>
</dbReference>
<name>A0AAD7HXR5_9AGAR</name>
<dbReference type="SUPFAM" id="SSF55729">
    <property type="entry name" value="Acyl-CoA N-acyltransferases (Nat)"/>
    <property type="match status" value="1"/>
</dbReference>
<organism evidence="2 3">
    <name type="scientific">Mycena maculata</name>
    <dbReference type="NCBI Taxonomy" id="230809"/>
    <lineage>
        <taxon>Eukaryota</taxon>
        <taxon>Fungi</taxon>
        <taxon>Dikarya</taxon>
        <taxon>Basidiomycota</taxon>
        <taxon>Agaricomycotina</taxon>
        <taxon>Agaricomycetes</taxon>
        <taxon>Agaricomycetidae</taxon>
        <taxon>Agaricales</taxon>
        <taxon>Marasmiineae</taxon>
        <taxon>Mycenaceae</taxon>
        <taxon>Mycena</taxon>
    </lineage>
</organism>
<gene>
    <name evidence="2" type="ORF">DFH07DRAFT_781443</name>
</gene>
<dbReference type="Gene3D" id="1.25.40.20">
    <property type="entry name" value="Ankyrin repeat-containing domain"/>
    <property type="match status" value="1"/>
</dbReference>
<dbReference type="InterPro" id="IPR016181">
    <property type="entry name" value="Acyl_CoA_acyltransferase"/>
</dbReference>
<evidence type="ECO:0000256" key="1">
    <source>
        <dbReference type="SAM" id="MobiDB-lite"/>
    </source>
</evidence>
<feature type="region of interest" description="Disordered" evidence="1">
    <location>
        <begin position="476"/>
        <end position="495"/>
    </location>
</feature>
<proteinExistence type="predicted"/>
<dbReference type="AlphaFoldDB" id="A0AAD7HXR5"/>
<feature type="compositionally biased region" description="Acidic residues" evidence="1">
    <location>
        <begin position="484"/>
        <end position="495"/>
    </location>
</feature>
<dbReference type="SUPFAM" id="SSF48403">
    <property type="entry name" value="Ankyrin repeat"/>
    <property type="match status" value="1"/>
</dbReference>
<protein>
    <submittedName>
        <fullName evidence="2">Ankyrin repeat family protein</fullName>
    </submittedName>
</protein>
<dbReference type="EMBL" id="JARJLG010000187">
    <property type="protein sequence ID" value="KAJ7730843.1"/>
    <property type="molecule type" value="Genomic_DNA"/>
</dbReference>
<accession>A0AAD7HXR5</accession>
<evidence type="ECO:0000313" key="2">
    <source>
        <dbReference type="EMBL" id="KAJ7730843.1"/>
    </source>
</evidence>
<sequence length="495" mass="55420">MTSQTPPAIDFGQLTVEKKAKRHWEHPTVIEIVKVKLGVSLEPTVPALSWRSWDEDMDEMHQFSVTLFDKNGAVRPHLVESDYRSGTGCFGREMNFGELVYILDIKVNESHRGKGVGTWALLQFLGSEHVQSDDTVVCWPSPVGIHDKSAWNAAGNRQIAFFRKNHFRRIGRTGFFGYSPNPDHPSRSISVDADVGAIDDDFQEPTSNNPEERQLRFPLHCAIANDKTANIAVIIQSFYDQDPRSIHKVDDVGLTPISVAVAAKNLVATRKLLEWDLCADLNNAANRDGVTPLEQLADNRPWVNLFMQISKNIFPRGNMVVPFKRWDLSAYILPVDAAFWKDSMPMNFMMFTKGQPADPPSYCNVFDAIYLLLSTTEDMLSAAAVLPFITTDRSSQFYFQKGGRIEYAFDSITHCAQAQSPLGDNTFSETFDEDYEAWASLPTCANDLEFKMVRSKIGLGIPGQRWGPYNDFGDDGMDVGGGLDSEEGEDSDSDF</sequence>
<dbReference type="InterPro" id="IPR036770">
    <property type="entry name" value="Ankyrin_rpt-contain_sf"/>
</dbReference>
<evidence type="ECO:0000313" key="3">
    <source>
        <dbReference type="Proteomes" id="UP001215280"/>
    </source>
</evidence>